<evidence type="ECO:0000313" key="3">
    <source>
        <dbReference type="Proteomes" id="UP001500729"/>
    </source>
</evidence>
<sequence>MFGWGRRRRAADDAGDEPFGDEPIVDETGESAGHGPYDEADAPDDGVERLDLGSVRVPVPEGGQLQVEVDPSGPVRAVHMVTQFGRLTVSAFAAPKTSPLWPEVSKELADQLRKDGARVHSEGGDWGPELVADSPKAALRFVGVDGPRWLVRGVAAGPPEHAKDCAKLLYAVLDETVVVRGDDPLPVRTPLPIQLPEAIARHIQQAQQQQQDGPQQG</sequence>
<dbReference type="EMBL" id="BAAAGS010000039">
    <property type="protein sequence ID" value="GAA0545130.1"/>
    <property type="molecule type" value="Genomic_DNA"/>
</dbReference>
<dbReference type="Pfam" id="PF12502">
    <property type="entry name" value="DUF3710"/>
    <property type="match status" value="1"/>
</dbReference>
<dbReference type="RefSeq" id="WP_009947323.1">
    <property type="nucleotide sequence ID" value="NZ_BAAAGS010000039.1"/>
</dbReference>
<dbReference type="Proteomes" id="UP001500729">
    <property type="component" value="Unassembled WGS sequence"/>
</dbReference>
<accession>A0ABN1DLL6</accession>
<feature type="compositionally biased region" description="Acidic residues" evidence="1">
    <location>
        <begin position="13"/>
        <end position="29"/>
    </location>
</feature>
<gene>
    <name evidence="2" type="ORF">GCM10009533_50070</name>
</gene>
<dbReference type="InterPro" id="IPR022183">
    <property type="entry name" value="DUF3710"/>
</dbReference>
<feature type="region of interest" description="Disordered" evidence="1">
    <location>
        <begin position="1"/>
        <end position="52"/>
    </location>
</feature>
<keyword evidence="3" id="KW-1185">Reference proteome</keyword>
<evidence type="ECO:0000256" key="1">
    <source>
        <dbReference type="SAM" id="MobiDB-lite"/>
    </source>
</evidence>
<evidence type="ECO:0000313" key="2">
    <source>
        <dbReference type="EMBL" id="GAA0545130.1"/>
    </source>
</evidence>
<proteinExistence type="predicted"/>
<comment type="caution">
    <text evidence="2">The sequence shown here is derived from an EMBL/GenBank/DDBJ whole genome shotgun (WGS) entry which is preliminary data.</text>
</comment>
<protein>
    <submittedName>
        <fullName evidence="2">DUF3710 domain-containing protein</fullName>
    </submittedName>
</protein>
<name>A0ABN1DLL6_SACER</name>
<organism evidence="2 3">
    <name type="scientific">Saccharopolyspora erythraea</name>
    <name type="common">Streptomyces erythraeus</name>
    <dbReference type="NCBI Taxonomy" id="1836"/>
    <lineage>
        <taxon>Bacteria</taxon>
        <taxon>Bacillati</taxon>
        <taxon>Actinomycetota</taxon>
        <taxon>Actinomycetes</taxon>
        <taxon>Pseudonocardiales</taxon>
        <taxon>Pseudonocardiaceae</taxon>
        <taxon>Saccharopolyspora</taxon>
    </lineage>
</organism>
<reference evidence="2 3" key="1">
    <citation type="journal article" date="2019" name="Int. J. Syst. Evol. Microbiol.">
        <title>The Global Catalogue of Microorganisms (GCM) 10K type strain sequencing project: providing services to taxonomists for standard genome sequencing and annotation.</title>
        <authorList>
            <consortium name="The Broad Institute Genomics Platform"/>
            <consortium name="The Broad Institute Genome Sequencing Center for Infectious Disease"/>
            <person name="Wu L."/>
            <person name="Ma J."/>
        </authorList>
    </citation>
    <scope>NUCLEOTIDE SEQUENCE [LARGE SCALE GENOMIC DNA]</scope>
    <source>
        <strain evidence="2 3">JCM 10303</strain>
    </source>
</reference>